<sequence length="243" mass="27364">MTDYIIADNFILTRSKEGNYSAFDLNIATALLAGSQLESMTDEGHAMMRVSNGFNWIIAKTDDLEHIEEFEKQHDCHCYHPMTNELFIRFIMRNYPMTIDPIVTINGTLVGQWRATSNGTSTGINVTTAFKQKLPESCVTQSDSIKEAIVHNGLMQAGIGRIAYMYFQNDLVTYDLVFISPQTAGVVKKDPSLWSYCVRVEELDKYAVIGAPEEEKSLAAEQAMLKLVAQVAEYKRNREKTLA</sequence>
<dbReference type="EMBL" id="JAQRFI010000044">
    <property type="protein sequence ID" value="MDC9590728.1"/>
    <property type="molecule type" value="Genomic_DNA"/>
</dbReference>
<comment type="caution">
    <text evidence="1">The sequence shown here is derived from an EMBL/GenBank/DDBJ whole genome shotgun (WGS) entry which is preliminary data.</text>
</comment>
<dbReference type="Proteomes" id="UP001217178">
    <property type="component" value="Unassembled WGS sequence"/>
</dbReference>
<dbReference type="RefSeq" id="WP_273556004.1">
    <property type="nucleotide sequence ID" value="NZ_JAQRFI010000044.1"/>
</dbReference>
<evidence type="ECO:0000313" key="2">
    <source>
        <dbReference type="Proteomes" id="UP001217178"/>
    </source>
</evidence>
<proteinExistence type="predicted"/>
<reference evidence="1 2" key="1">
    <citation type="submission" date="2023-02" db="EMBL/GenBank/DDBJ databases">
        <title>Entomopathogenic bacteria.</title>
        <authorList>
            <person name="Machado R.A."/>
        </authorList>
    </citation>
    <scope>NUCLEOTIDE SEQUENCE [LARGE SCALE GENOMIC DNA]</scope>
    <source>
        <strain evidence="1 2">XENO-10</strain>
    </source>
</reference>
<organism evidence="1 2">
    <name type="scientific">Xenorhabdus yunnanensis</name>
    <dbReference type="NCBI Taxonomy" id="3025878"/>
    <lineage>
        <taxon>Bacteria</taxon>
        <taxon>Pseudomonadati</taxon>
        <taxon>Pseudomonadota</taxon>
        <taxon>Gammaproteobacteria</taxon>
        <taxon>Enterobacterales</taxon>
        <taxon>Morganellaceae</taxon>
        <taxon>Xenorhabdus</taxon>
    </lineage>
</organism>
<name>A0ABT5LJR6_9GAMM</name>
<keyword evidence="2" id="KW-1185">Reference proteome</keyword>
<protein>
    <submittedName>
        <fullName evidence="1">Uncharacterized protein</fullName>
    </submittedName>
</protein>
<gene>
    <name evidence="1" type="ORF">PSI23_15900</name>
</gene>
<evidence type="ECO:0000313" key="1">
    <source>
        <dbReference type="EMBL" id="MDC9590728.1"/>
    </source>
</evidence>
<accession>A0ABT5LJR6</accession>